<gene>
    <name evidence="2" type="ORF">BURPS1710A_A0548</name>
</gene>
<dbReference type="Proteomes" id="UP000001812">
    <property type="component" value="Chromosome II"/>
</dbReference>
<protein>
    <submittedName>
        <fullName evidence="2">Uncharacterized protein</fullName>
    </submittedName>
</protein>
<evidence type="ECO:0000313" key="2">
    <source>
        <dbReference type="EMBL" id="EET05981.1"/>
    </source>
</evidence>
<organism evidence="2">
    <name type="scientific">Burkholderia pseudomallei 1710a</name>
    <dbReference type="NCBI Taxonomy" id="320371"/>
    <lineage>
        <taxon>Bacteria</taxon>
        <taxon>Pseudomonadati</taxon>
        <taxon>Pseudomonadota</taxon>
        <taxon>Betaproteobacteria</taxon>
        <taxon>Burkholderiales</taxon>
        <taxon>Burkholderiaceae</taxon>
        <taxon>Burkholderia</taxon>
        <taxon>pseudomallei group</taxon>
    </lineage>
</organism>
<evidence type="ECO:0000256" key="1">
    <source>
        <dbReference type="SAM" id="MobiDB-lite"/>
    </source>
</evidence>
<accession>A0A0E1W102</accession>
<dbReference type="AlphaFoldDB" id="A0A0E1W102"/>
<name>A0A0E1W102_BURPE</name>
<sequence>MRSGPFPRRLPVSVDGRSTAAGAREAHVRRGRMRDSPGSNAL</sequence>
<reference evidence="2" key="1">
    <citation type="submission" date="2009-05" db="EMBL/GenBank/DDBJ databases">
        <authorList>
            <person name="Harkins D.M."/>
            <person name="DeShazer D."/>
            <person name="Woods D.E."/>
            <person name="Brinkac L.M."/>
            <person name="Brown K.A."/>
            <person name="Hung G.C."/>
            <person name="Tuanyok A."/>
            <person name="Zhang B."/>
            <person name="Nierman W.C."/>
        </authorList>
    </citation>
    <scope>NUCLEOTIDE SEQUENCE [LARGE SCALE GENOMIC DNA]</scope>
    <source>
        <strain evidence="2">1710a</strain>
    </source>
</reference>
<proteinExistence type="predicted"/>
<dbReference type="HOGENOM" id="CLU_3248419_0_0_4"/>
<dbReference type="EMBL" id="CM000833">
    <property type="protein sequence ID" value="EET05981.1"/>
    <property type="molecule type" value="Genomic_DNA"/>
</dbReference>
<feature type="region of interest" description="Disordered" evidence="1">
    <location>
        <begin position="1"/>
        <end position="42"/>
    </location>
</feature>